<proteinExistence type="evidence at transcript level"/>
<keyword evidence="1" id="KW-0732">Signal</keyword>
<evidence type="ECO:0000313" key="4">
    <source>
        <dbReference type="Proteomes" id="UP001152759"/>
    </source>
</evidence>
<feature type="signal peptide" evidence="1">
    <location>
        <begin position="1"/>
        <end position="22"/>
    </location>
</feature>
<dbReference type="EMBL" id="OU963863">
    <property type="protein sequence ID" value="CAH0767541.1"/>
    <property type="molecule type" value="Genomic_DNA"/>
</dbReference>
<feature type="chain" id="PRO_5040627148" evidence="1">
    <location>
        <begin position="23"/>
        <end position="100"/>
    </location>
</feature>
<evidence type="ECO:0000313" key="2">
    <source>
        <dbReference type="EMBL" id="CAH0767541.1"/>
    </source>
</evidence>
<gene>
    <name evidence="2" type="ORF">BEMITA_LOCUS4803</name>
</gene>
<dbReference type="EMBL" id="MN738163">
    <property type="protein sequence ID" value="QHB15700.1"/>
    <property type="molecule type" value="mRNA"/>
</dbReference>
<dbReference type="AlphaFoldDB" id="A0A7S5LK75"/>
<sequence length="100" mass="11185">MVFNRSFLLLLILATFVAMVVCECTSENIESKSLEQMGETTKNDMGAYIKKLLTSYKDLGPEAKAKVAAISTVMQEQMKQITDITKFNPQDLNKVTKLFG</sequence>
<dbReference type="Proteomes" id="UP001152759">
    <property type="component" value="Chromosome 2"/>
</dbReference>
<evidence type="ECO:0000313" key="3">
    <source>
        <dbReference type="EMBL" id="QHB15700.1"/>
    </source>
</evidence>
<reference evidence="2" key="2">
    <citation type="submission" date="2021-12" db="EMBL/GenBank/DDBJ databases">
        <authorList>
            <person name="King R."/>
        </authorList>
    </citation>
    <scope>NUCLEOTIDE SEQUENCE</scope>
</reference>
<reference evidence="3" key="1">
    <citation type="submission" date="2019-11" db="EMBL/GenBank/DDBJ databases">
        <title>Identification of Saliva Proteins of the Whitefly Bemisia tabaci by Transcriptome and LC-MS/MS Analyses.</title>
        <authorList>
            <person name="Huang H.-J."/>
        </authorList>
    </citation>
    <scope>NUCLEOTIDE SEQUENCE</scope>
</reference>
<accession>A0A7S5LK75</accession>
<dbReference type="KEGG" id="btab:109039648"/>
<organism evidence="3">
    <name type="scientific">Bemisia tabaci</name>
    <name type="common">Sweetpotato whitefly</name>
    <name type="synonym">Aleurodes tabaci</name>
    <dbReference type="NCBI Taxonomy" id="7038"/>
    <lineage>
        <taxon>Eukaryota</taxon>
        <taxon>Metazoa</taxon>
        <taxon>Ecdysozoa</taxon>
        <taxon>Arthropoda</taxon>
        <taxon>Hexapoda</taxon>
        <taxon>Insecta</taxon>
        <taxon>Pterygota</taxon>
        <taxon>Neoptera</taxon>
        <taxon>Paraneoptera</taxon>
        <taxon>Hemiptera</taxon>
        <taxon>Sternorrhyncha</taxon>
        <taxon>Aleyrodoidea</taxon>
        <taxon>Aleyrodidae</taxon>
        <taxon>Aleyrodinae</taxon>
        <taxon>Bemisia</taxon>
    </lineage>
</organism>
<name>A0A7S5LK75_BEMTA</name>
<protein>
    <submittedName>
        <fullName evidence="3">SP14.73</fullName>
    </submittedName>
</protein>
<evidence type="ECO:0000256" key="1">
    <source>
        <dbReference type="SAM" id="SignalP"/>
    </source>
</evidence>
<keyword evidence="4" id="KW-1185">Reference proteome</keyword>